<comment type="caution">
    <text evidence="1">The sequence shown here is derived from an EMBL/GenBank/DDBJ whole genome shotgun (WGS) entry which is preliminary data.</text>
</comment>
<dbReference type="EMBL" id="JAQQAL010000040">
    <property type="protein sequence ID" value="MDC7228064.1"/>
    <property type="molecule type" value="Genomic_DNA"/>
</dbReference>
<organism evidence="1 2">
    <name type="scientific">Candidatus Thalassospirochaeta sargassi</name>
    <dbReference type="NCBI Taxonomy" id="3119039"/>
    <lineage>
        <taxon>Bacteria</taxon>
        <taxon>Pseudomonadati</taxon>
        <taxon>Spirochaetota</taxon>
        <taxon>Spirochaetia</taxon>
        <taxon>Spirochaetales</taxon>
        <taxon>Spirochaetaceae</taxon>
        <taxon>Candidatus Thalassospirochaeta</taxon>
    </lineage>
</organism>
<proteinExistence type="predicted"/>
<dbReference type="Proteomes" id="UP001221217">
    <property type="component" value="Unassembled WGS sequence"/>
</dbReference>
<evidence type="ECO:0000313" key="2">
    <source>
        <dbReference type="Proteomes" id="UP001221217"/>
    </source>
</evidence>
<protein>
    <submittedName>
        <fullName evidence="1">Uncharacterized protein</fullName>
    </submittedName>
</protein>
<reference evidence="1 2" key="1">
    <citation type="submission" date="2022-12" db="EMBL/GenBank/DDBJ databases">
        <title>Metagenome assembled genome from gulf of manar.</title>
        <authorList>
            <person name="Kohli P."/>
            <person name="Pk S."/>
            <person name="Venkata Ramana C."/>
            <person name="Sasikala C."/>
        </authorList>
    </citation>
    <scope>NUCLEOTIDE SEQUENCE [LARGE SCALE GENOMIC DNA]</scope>
    <source>
        <strain evidence="1">JB008</strain>
    </source>
</reference>
<name>A0AAJ1MPM1_9SPIO</name>
<gene>
    <name evidence="1" type="ORF">PQJ61_14975</name>
</gene>
<accession>A0AAJ1MPM1</accession>
<evidence type="ECO:0000313" key="1">
    <source>
        <dbReference type="EMBL" id="MDC7228064.1"/>
    </source>
</evidence>
<dbReference type="AlphaFoldDB" id="A0AAJ1MPM1"/>
<sequence>MSTAQTAEVFSNIDSPAELTSDKIYCANCVHCKLIRSKTGSGGQYCLRVRCDAGMWKKKLGEEKIYKYFTVARRSPSSCPHYEPMGDPREFIKELKKTLPIKDEVYTGSN</sequence>